<reference evidence="1" key="2">
    <citation type="journal article" date="2015" name="Data Brief">
        <title>Shoot transcriptome of the giant reed, Arundo donax.</title>
        <authorList>
            <person name="Barrero R.A."/>
            <person name="Guerrero F.D."/>
            <person name="Moolhuijzen P."/>
            <person name="Goolsby J.A."/>
            <person name="Tidwell J."/>
            <person name="Bellgard S.E."/>
            <person name="Bellgard M.I."/>
        </authorList>
    </citation>
    <scope>NUCLEOTIDE SEQUENCE</scope>
    <source>
        <tissue evidence="1">Shoot tissue taken approximately 20 cm above the soil surface</tissue>
    </source>
</reference>
<accession>A0A0A9F9I1</accession>
<sequence length="28" mass="3360">MMLWLQYAFNHCQAPSSNLHNYFPFMPA</sequence>
<evidence type="ECO:0000313" key="1">
    <source>
        <dbReference type="EMBL" id="JAE07874.1"/>
    </source>
</evidence>
<protein>
    <submittedName>
        <fullName evidence="1">Uncharacterized protein</fullName>
    </submittedName>
</protein>
<proteinExistence type="predicted"/>
<organism evidence="1">
    <name type="scientific">Arundo donax</name>
    <name type="common">Giant reed</name>
    <name type="synonym">Donax arundinaceus</name>
    <dbReference type="NCBI Taxonomy" id="35708"/>
    <lineage>
        <taxon>Eukaryota</taxon>
        <taxon>Viridiplantae</taxon>
        <taxon>Streptophyta</taxon>
        <taxon>Embryophyta</taxon>
        <taxon>Tracheophyta</taxon>
        <taxon>Spermatophyta</taxon>
        <taxon>Magnoliopsida</taxon>
        <taxon>Liliopsida</taxon>
        <taxon>Poales</taxon>
        <taxon>Poaceae</taxon>
        <taxon>PACMAD clade</taxon>
        <taxon>Arundinoideae</taxon>
        <taxon>Arundineae</taxon>
        <taxon>Arundo</taxon>
    </lineage>
</organism>
<name>A0A0A9F9I1_ARUDO</name>
<reference evidence="1" key="1">
    <citation type="submission" date="2014-09" db="EMBL/GenBank/DDBJ databases">
        <authorList>
            <person name="Magalhaes I.L.F."/>
            <person name="Oliveira U."/>
            <person name="Santos F.R."/>
            <person name="Vidigal T.H.D.A."/>
            <person name="Brescovit A.D."/>
            <person name="Santos A.J."/>
        </authorList>
    </citation>
    <scope>NUCLEOTIDE SEQUENCE</scope>
    <source>
        <tissue evidence="1">Shoot tissue taken approximately 20 cm above the soil surface</tissue>
    </source>
</reference>
<dbReference type="EMBL" id="GBRH01190022">
    <property type="protein sequence ID" value="JAE07874.1"/>
    <property type="molecule type" value="Transcribed_RNA"/>
</dbReference>
<dbReference type="AlphaFoldDB" id="A0A0A9F9I1"/>